<comment type="caution">
    <text evidence="3">The sequence shown here is derived from an EMBL/GenBank/DDBJ whole genome shotgun (WGS) entry which is preliminary data.</text>
</comment>
<dbReference type="Proteomes" id="UP000596742">
    <property type="component" value="Unassembled WGS sequence"/>
</dbReference>
<evidence type="ECO:0000313" key="4">
    <source>
        <dbReference type="Proteomes" id="UP000596742"/>
    </source>
</evidence>
<evidence type="ECO:0000256" key="1">
    <source>
        <dbReference type="SAM" id="MobiDB-lite"/>
    </source>
</evidence>
<sequence>MKTHLFFFTDYRPQFQKEENGKDCIAVMKCNGDSIVRKNNYCETNFNVKCDNNIILGYNYGFYQNASDQCKKEGSFIKWYPNNFCSQETPLPHPFWTNVRRYNHTFYLKKSGTNKDDGEAIFIPNISPKTGEPNDTAAKKGAFITLSGVIGGTVSAVLIIVLIGVTALFLYKRRKTSKEPHMKTIRDGDRSVNVHAHTKENDSDQQYHEIDINTADYSLAKPLSSNKKLANKTEGDTNEYTRIVSSAFQIHNEANKTNNAISNPGYNDMNPKDRSNQDNTRTHPEVDKTIVSDYSLAKPITNTEELDPYTTNTDYDHLNSVKKPEMSDVRVYDHLKNVTKSDPTYDHAGVDVREDTENYEHFCVEK</sequence>
<keyword evidence="2" id="KW-1133">Transmembrane helix</keyword>
<feature type="compositionally biased region" description="Basic and acidic residues" evidence="1">
    <location>
        <begin position="270"/>
        <end position="283"/>
    </location>
</feature>
<proteinExistence type="predicted"/>
<evidence type="ECO:0000313" key="3">
    <source>
        <dbReference type="EMBL" id="VDI79900.1"/>
    </source>
</evidence>
<dbReference type="CDD" id="cd12087">
    <property type="entry name" value="TM_EGFR-like"/>
    <property type="match status" value="1"/>
</dbReference>
<dbReference type="EMBL" id="UYJE01010121">
    <property type="protein sequence ID" value="VDI79900.1"/>
    <property type="molecule type" value="Genomic_DNA"/>
</dbReference>
<organism evidence="3 4">
    <name type="scientific">Mytilus galloprovincialis</name>
    <name type="common">Mediterranean mussel</name>
    <dbReference type="NCBI Taxonomy" id="29158"/>
    <lineage>
        <taxon>Eukaryota</taxon>
        <taxon>Metazoa</taxon>
        <taxon>Spiralia</taxon>
        <taxon>Lophotrochozoa</taxon>
        <taxon>Mollusca</taxon>
        <taxon>Bivalvia</taxon>
        <taxon>Autobranchia</taxon>
        <taxon>Pteriomorphia</taxon>
        <taxon>Mytilida</taxon>
        <taxon>Mytiloidea</taxon>
        <taxon>Mytilidae</taxon>
        <taxon>Mytilinae</taxon>
        <taxon>Mytilus</taxon>
    </lineage>
</organism>
<dbReference type="AlphaFoldDB" id="A0A8B6HIN5"/>
<protein>
    <submittedName>
        <fullName evidence="3">Uncharacterized protein</fullName>
    </submittedName>
</protein>
<evidence type="ECO:0000256" key="2">
    <source>
        <dbReference type="SAM" id="Phobius"/>
    </source>
</evidence>
<keyword evidence="2" id="KW-0472">Membrane</keyword>
<feature type="transmembrane region" description="Helical" evidence="2">
    <location>
        <begin position="143"/>
        <end position="171"/>
    </location>
</feature>
<accession>A0A8B6HIN5</accession>
<feature type="region of interest" description="Disordered" evidence="1">
    <location>
        <begin position="257"/>
        <end position="283"/>
    </location>
</feature>
<gene>
    <name evidence="3" type="ORF">MGAL_10B004047</name>
</gene>
<reference evidence="3" key="1">
    <citation type="submission" date="2018-11" db="EMBL/GenBank/DDBJ databases">
        <authorList>
            <person name="Alioto T."/>
            <person name="Alioto T."/>
        </authorList>
    </citation>
    <scope>NUCLEOTIDE SEQUENCE</scope>
</reference>
<keyword evidence="4" id="KW-1185">Reference proteome</keyword>
<name>A0A8B6HIN5_MYTGA</name>
<dbReference type="OrthoDB" id="6163163at2759"/>
<keyword evidence="2" id="KW-0812">Transmembrane</keyword>